<dbReference type="HOGENOM" id="CLU_020031_1_1_1"/>
<dbReference type="InterPro" id="IPR029071">
    <property type="entry name" value="Ubiquitin-like_domsf"/>
</dbReference>
<dbReference type="AlphaFoldDB" id="F8P0Q5"/>
<dbReference type="PROSITE" id="PS50033">
    <property type="entry name" value="UBX"/>
    <property type="match status" value="1"/>
</dbReference>
<dbReference type="InterPro" id="IPR050730">
    <property type="entry name" value="UBX_domain-protein"/>
</dbReference>
<reference evidence="4" key="1">
    <citation type="submission" date="2011-04" db="EMBL/GenBank/DDBJ databases">
        <title>Evolution of plant cell wall degrading machinery underlies the functional diversity of forest fungi.</title>
        <authorList>
            <consortium name="US DOE Joint Genome Institute (JGI-PGF)"/>
            <person name="Eastwood D.C."/>
            <person name="Floudas D."/>
            <person name="Binder M."/>
            <person name="Majcherczyk A."/>
            <person name="Schneider P."/>
            <person name="Aerts A."/>
            <person name="Asiegbu F.O."/>
            <person name="Baker S.E."/>
            <person name="Barry K."/>
            <person name="Bendiksby M."/>
            <person name="Blumentritt M."/>
            <person name="Coutinho P.M."/>
            <person name="Cullen D."/>
            <person name="Cullen D."/>
            <person name="Gathman A."/>
            <person name="Goodell B."/>
            <person name="Henrissat B."/>
            <person name="Ihrmark K."/>
            <person name="Kauserud H."/>
            <person name="Kohler A."/>
            <person name="LaButti K."/>
            <person name="Lapidus A."/>
            <person name="Lavin J.L."/>
            <person name="Lee Y.-H."/>
            <person name="Lindquist E."/>
            <person name="Lilly W."/>
            <person name="Lucas S."/>
            <person name="Morin E."/>
            <person name="Murat C."/>
            <person name="Oguiza J.A."/>
            <person name="Park J."/>
            <person name="Pisabarro A.G."/>
            <person name="Riley R."/>
            <person name="Rosling A."/>
            <person name="Salamov A."/>
            <person name="Schmidt O."/>
            <person name="Schmutz J."/>
            <person name="Skrede I."/>
            <person name="Stenlid J."/>
            <person name="Wiebenga A."/>
            <person name="Xie X."/>
            <person name="Kues U."/>
            <person name="Hibbett D.S."/>
            <person name="Hoffmeister D."/>
            <person name="Hogberg N."/>
            <person name="Martin F."/>
            <person name="Grigoriev I.V."/>
            <person name="Watkinson S.C."/>
        </authorList>
    </citation>
    <scope>NUCLEOTIDE SEQUENCE</scope>
    <source>
        <strain evidence="4">S7.9</strain>
    </source>
</reference>
<protein>
    <recommendedName>
        <fullName evidence="3">UBX domain-containing protein</fullName>
    </recommendedName>
</protein>
<feature type="region of interest" description="Disordered" evidence="2">
    <location>
        <begin position="387"/>
        <end position="406"/>
    </location>
</feature>
<feature type="region of interest" description="Disordered" evidence="2">
    <location>
        <begin position="599"/>
        <end position="622"/>
    </location>
</feature>
<dbReference type="Gene3D" id="1.10.8.10">
    <property type="entry name" value="DNA helicase RuvA subunit, C-terminal domain"/>
    <property type="match status" value="1"/>
</dbReference>
<name>F8P0Q5_SERL9</name>
<keyword evidence="1" id="KW-0175">Coiled coil</keyword>
<dbReference type="PANTHER" id="PTHR23322">
    <property type="entry name" value="FAS-ASSOCIATED PROTEIN"/>
    <property type="match status" value="1"/>
</dbReference>
<dbReference type="OrthoDB" id="1026733at2759"/>
<dbReference type="SUPFAM" id="SSF54236">
    <property type="entry name" value="Ubiquitin-like"/>
    <property type="match status" value="1"/>
</dbReference>
<dbReference type="InterPro" id="IPR001012">
    <property type="entry name" value="UBX_dom"/>
</dbReference>
<sequence length="622" mass="69894">MDHLNPTQREALSQLQAITAGSDAEVTLSVLESVDWDVQKAAELIFDGPPPQSSNAPVSPEGTEHTRTIMEELAIDDSQQGIDVDRSWRPNGGTHRVSSPRKGLRHFNKYHSQPNTSIWNSLLSFFSLPFHVLSNTIRFLFGILRISIPSLHFTGLHNYRSVRTGPSDHRSVTDRWVRSLEEETGALSVSSRTPSGISASGAEAGPSSIISRTGYASDELFEEGRKVLPDFFLGSYEDVLNVCQREGRVACIVLVSEEHDDVPEFKRSTLTDPALVKALHDGNFVIWGGDVRDRDAWSAAQKLQATTYPFVAFIALQPRRNHSHTPTPSQSVASPTLTVLSRHQGRSVPDTAPTSAATLLNHLSQQLLPRVTPFLERFKASIRERERDRMLREEQDRAFQDSARRDRERIEARIAAEKAEKERLEREREQAKKEEERAALEREKQAKKDEDRMEWRRWMRRDVVRAEPQSQDQGRGKKGGLRLAIRLPQNERAIRYFTREDTLTQLYAYVDTMLIPPTCSPSGDPKQPPGVATGSVQVLEEHVSRQLEGVDAWWGFKLALAYPRQEIRWEAGKKLCDVDGLGDGGQLVVELVHNSRKVSVPSSTVGNNGNGDDGYDTESDEE</sequence>
<gene>
    <name evidence="4" type="ORF">SERLADRAFT_450489</name>
</gene>
<accession>F8P0Q5</accession>
<evidence type="ECO:0000313" key="4">
    <source>
        <dbReference type="EMBL" id="EGO22739.1"/>
    </source>
</evidence>
<dbReference type="EMBL" id="GL945436">
    <property type="protein sequence ID" value="EGO22739.1"/>
    <property type="molecule type" value="Genomic_DNA"/>
</dbReference>
<dbReference type="KEGG" id="sla:SERLADRAFT_450489"/>
<feature type="region of interest" description="Disordered" evidence="2">
    <location>
        <begin position="420"/>
        <end position="448"/>
    </location>
</feature>
<proteinExistence type="predicted"/>
<organism>
    <name type="scientific">Serpula lacrymans var. lacrymans (strain S7.9)</name>
    <name type="common">Dry rot fungus</name>
    <dbReference type="NCBI Taxonomy" id="578457"/>
    <lineage>
        <taxon>Eukaryota</taxon>
        <taxon>Fungi</taxon>
        <taxon>Dikarya</taxon>
        <taxon>Basidiomycota</taxon>
        <taxon>Agaricomycotina</taxon>
        <taxon>Agaricomycetes</taxon>
        <taxon>Agaricomycetidae</taxon>
        <taxon>Boletales</taxon>
        <taxon>Coniophorineae</taxon>
        <taxon>Serpulaceae</taxon>
        <taxon>Serpula</taxon>
    </lineage>
</organism>
<dbReference type="GO" id="GO:0043130">
    <property type="term" value="F:ubiquitin binding"/>
    <property type="evidence" value="ECO:0007669"/>
    <property type="project" value="TreeGrafter"/>
</dbReference>
<evidence type="ECO:0000259" key="3">
    <source>
        <dbReference type="PROSITE" id="PS50033"/>
    </source>
</evidence>
<feature type="domain" description="UBX" evidence="3">
    <location>
        <begin position="482"/>
        <end position="565"/>
    </location>
</feature>
<dbReference type="Pfam" id="PF14555">
    <property type="entry name" value="UBA_4"/>
    <property type="match status" value="1"/>
</dbReference>
<dbReference type="GeneID" id="18816661"/>
<dbReference type="Gene3D" id="3.40.30.10">
    <property type="entry name" value="Glutaredoxin"/>
    <property type="match status" value="1"/>
</dbReference>
<feature type="compositionally biased region" description="Polar residues" evidence="2">
    <location>
        <begin position="324"/>
        <end position="341"/>
    </location>
</feature>
<dbReference type="PANTHER" id="PTHR23322:SF1">
    <property type="entry name" value="FAS-ASSOCIATED FACTOR 2"/>
    <property type="match status" value="1"/>
</dbReference>
<dbReference type="GO" id="GO:0005783">
    <property type="term" value="C:endoplasmic reticulum"/>
    <property type="evidence" value="ECO:0007669"/>
    <property type="project" value="TreeGrafter"/>
</dbReference>
<dbReference type="RefSeq" id="XP_007319979.1">
    <property type="nucleotide sequence ID" value="XM_007319917.1"/>
</dbReference>
<feature type="region of interest" description="Disordered" evidence="2">
    <location>
        <begin position="320"/>
        <end position="353"/>
    </location>
</feature>
<dbReference type="Pfam" id="PF00789">
    <property type="entry name" value="UBX"/>
    <property type="match status" value="1"/>
</dbReference>
<dbReference type="Gene3D" id="3.10.20.90">
    <property type="entry name" value="Phosphatidylinositol 3-kinase Catalytic Subunit, Chain A, domain 1"/>
    <property type="match status" value="1"/>
</dbReference>
<dbReference type="InterPro" id="IPR036249">
    <property type="entry name" value="Thioredoxin-like_sf"/>
</dbReference>
<evidence type="ECO:0000256" key="2">
    <source>
        <dbReference type="SAM" id="MobiDB-lite"/>
    </source>
</evidence>
<dbReference type="InterPro" id="IPR006577">
    <property type="entry name" value="UAS"/>
</dbReference>
<dbReference type="Proteomes" id="UP000008064">
    <property type="component" value="Unassembled WGS sequence"/>
</dbReference>
<dbReference type="SMART" id="SM00594">
    <property type="entry name" value="UAS"/>
    <property type="match status" value="1"/>
</dbReference>
<evidence type="ECO:0000256" key="1">
    <source>
        <dbReference type="ARBA" id="ARBA00023054"/>
    </source>
</evidence>
<dbReference type="GO" id="GO:0036503">
    <property type="term" value="P:ERAD pathway"/>
    <property type="evidence" value="ECO:0007669"/>
    <property type="project" value="TreeGrafter"/>
</dbReference>
<feature type="compositionally biased region" description="Acidic residues" evidence="2">
    <location>
        <begin position="613"/>
        <end position="622"/>
    </location>
</feature>
<dbReference type="SUPFAM" id="SSF52833">
    <property type="entry name" value="Thioredoxin-like"/>
    <property type="match status" value="1"/>
</dbReference>